<proteinExistence type="predicted"/>
<dbReference type="GO" id="GO:0005737">
    <property type="term" value="C:cytoplasm"/>
    <property type="evidence" value="ECO:0007669"/>
    <property type="project" value="TreeGrafter"/>
</dbReference>
<protein>
    <submittedName>
        <fullName evidence="3">Phosphoserine phosphatase 2</fullName>
        <ecNumber evidence="3">3.1.3.3</ecNumber>
    </submittedName>
</protein>
<dbReference type="InterPro" id="IPR013078">
    <property type="entry name" value="His_Pase_superF_clade-1"/>
</dbReference>
<dbReference type="GO" id="GO:0016791">
    <property type="term" value="F:phosphatase activity"/>
    <property type="evidence" value="ECO:0007669"/>
    <property type="project" value="TreeGrafter"/>
</dbReference>
<evidence type="ECO:0000256" key="2">
    <source>
        <dbReference type="PIRSR" id="PIRSR613078-2"/>
    </source>
</evidence>
<dbReference type="Gene3D" id="3.40.50.1240">
    <property type="entry name" value="Phosphoglycerate mutase-like"/>
    <property type="match status" value="1"/>
</dbReference>
<sequence>MTETTLTLIRHGQTDWNLQGRLQGRSDIPLNETGREQAREVGRELAASGRHWDVLVSSPLARARETAQLIGEQIGLTLSGTYEDLVERAFGDAEGYDCTGKSDDERHAFMEQHGETTEDVIRRGIAVLRQIIRDHPGRNVMVVAHGTIIRLTVDRIRGTQLHSLANGEVLDVTSAEVAAAGAEESRG</sequence>
<dbReference type="EC" id="3.1.3.3" evidence="3"/>
<dbReference type="PANTHER" id="PTHR48100">
    <property type="entry name" value="BROAD-SPECIFICITY PHOSPHATASE YOR283W-RELATED"/>
    <property type="match status" value="1"/>
</dbReference>
<dbReference type="Pfam" id="PF00300">
    <property type="entry name" value="His_Phos_1"/>
    <property type="match status" value="1"/>
</dbReference>
<dbReference type="SUPFAM" id="SSF53254">
    <property type="entry name" value="Phosphoglycerate mutase-like"/>
    <property type="match status" value="1"/>
</dbReference>
<dbReference type="InterPro" id="IPR050275">
    <property type="entry name" value="PGM_Phosphatase"/>
</dbReference>
<dbReference type="InterPro" id="IPR029033">
    <property type="entry name" value="His_PPase_superfam"/>
</dbReference>
<dbReference type="AlphaFoldDB" id="A0A7D7Q3L8"/>
<dbReference type="EMBL" id="CP059343">
    <property type="protein sequence ID" value="QMS56338.1"/>
    <property type="molecule type" value="Genomic_DNA"/>
</dbReference>
<feature type="active site" description="Proton donor/acceptor" evidence="1">
    <location>
        <position position="87"/>
    </location>
</feature>
<dbReference type="Proteomes" id="UP000216825">
    <property type="component" value="Chromosome"/>
</dbReference>
<feature type="binding site" evidence="2">
    <location>
        <begin position="122"/>
        <end position="123"/>
    </location>
    <ligand>
        <name>substrate</name>
    </ligand>
</feature>
<accession>A0A7D7Q3L8</accession>
<evidence type="ECO:0000256" key="1">
    <source>
        <dbReference type="PIRSR" id="PIRSR613078-1"/>
    </source>
</evidence>
<dbReference type="RefSeq" id="WP_094393449.1">
    <property type="nucleotide sequence ID" value="NZ_CP059343.1"/>
</dbReference>
<feature type="binding site" evidence="2">
    <location>
        <position position="62"/>
    </location>
    <ligand>
        <name>substrate</name>
    </ligand>
</feature>
<dbReference type="KEGG" id="kvr:CIB50_0001042"/>
<keyword evidence="3" id="KW-0378">Hydrolase</keyword>
<gene>
    <name evidence="3" type="primary">pspB</name>
    <name evidence="3" type="ORF">CIB50_0001042</name>
</gene>
<feature type="binding site" evidence="2">
    <location>
        <begin position="10"/>
        <end position="17"/>
    </location>
    <ligand>
        <name>substrate</name>
    </ligand>
</feature>
<dbReference type="CDD" id="cd07067">
    <property type="entry name" value="HP_PGM_like"/>
    <property type="match status" value="1"/>
</dbReference>
<organism evidence="3 4">
    <name type="scientific">Kocuria varians</name>
    <name type="common">Micrococcus varians</name>
    <dbReference type="NCBI Taxonomy" id="1272"/>
    <lineage>
        <taxon>Bacteria</taxon>
        <taxon>Bacillati</taxon>
        <taxon>Actinomycetota</taxon>
        <taxon>Actinomycetes</taxon>
        <taxon>Micrococcales</taxon>
        <taxon>Micrococcaceae</taxon>
        <taxon>Kocuria</taxon>
    </lineage>
</organism>
<dbReference type="SMART" id="SM00855">
    <property type="entry name" value="PGAM"/>
    <property type="match status" value="1"/>
</dbReference>
<name>A0A7D7Q3L8_KOCVA</name>
<dbReference type="InterPro" id="IPR001345">
    <property type="entry name" value="PG/BPGM_mutase_AS"/>
</dbReference>
<dbReference type="PROSITE" id="PS00175">
    <property type="entry name" value="PG_MUTASE"/>
    <property type="match status" value="1"/>
</dbReference>
<reference evidence="3 4" key="2">
    <citation type="submission" date="2020-07" db="EMBL/GenBank/DDBJ databases">
        <title>Genome of starter culture bacteria Kocuria salsicia reveals its technological properties and safety for usage in meat industry.</title>
        <authorList>
            <person name="Michael M."/>
            <person name="Konstantin K."/>
            <person name="Evgenii K."/>
            <person name="Galina S."/>
            <person name="Oksana K."/>
            <person name="Andrei L."/>
        </authorList>
    </citation>
    <scope>NUCLEOTIDE SEQUENCE [LARGE SCALE GENOMIC DNA]</scope>
    <source>
        <strain evidence="3 4">80</strain>
    </source>
</reference>
<feature type="active site" description="Tele-phosphohistidine intermediate" evidence="1">
    <location>
        <position position="11"/>
    </location>
</feature>
<dbReference type="PANTHER" id="PTHR48100:SF59">
    <property type="entry name" value="ADENOSYLCOBALAMIN_ALPHA-RIBAZOLE PHOSPHATASE"/>
    <property type="match status" value="1"/>
</dbReference>
<reference evidence="4" key="1">
    <citation type="submission" date="2017-08" db="EMBL/GenBank/DDBJ databases">
        <title>Draft Genome Sequence of Kocuria varians 80.</title>
        <authorList>
            <person name="Minaev M."/>
            <person name="Kurbakov K.A."/>
            <person name="Solodovnikova G.I."/>
            <person name="Kuznetsova O.A."/>
            <person name="Lisitsyn A.B."/>
        </authorList>
    </citation>
    <scope>NUCLEOTIDE SEQUENCE [LARGE SCALE GENOMIC DNA]</scope>
    <source>
        <strain evidence="4">80</strain>
    </source>
</reference>
<evidence type="ECO:0000313" key="4">
    <source>
        <dbReference type="Proteomes" id="UP000216825"/>
    </source>
</evidence>
<evidence type="ECO:0000313" key="3">
    <source>
        <dbReference type="EMBL" id="QMS56338.1"/>
    </source>
</evidence>
<keyword evidence="4" id="KW-1185">Reference proteome</keyword>